<reference evidence="3 4" key="1">
    <citation type="submission" date="2019-02" db="EMBL/GenBank/DDBJ databases">
        <title>Hansschlegelia quercus sp. nov., a novel methylotrophic bacterium from buds of oak (Quercus robur L.).</title>
        <authorList>
            <person name="Agafonova N.V."/>
            <person name="Kaparullina E.N."/>
            <person name="Grouzdev D.S."/>
            <person name="Doronina N.V."/>
        </authorList>
    </citation>
    <scope>NUCLEOTIDE SEQUENCE [LARGE SCALE GENOMIC DNA]</scope>
    <source>
        <strain evidence="3 4">Dub</strain>
    </source>
</reference>
<protein>
    <submittedName>
        <fullName evidence="3">Tetratricopeptide repeat protein</fullName>
    </submittedName>
</protein>
<keyword evidence="4" id="KW-1185">Reference proteome</keyword>
<evidence type="ECO:0000313" key="3">
    <source>
        <dbReference type="EMBL" id="TBN52620.1"/>
    </source>
</evidence>
<dbReference type="Gene3D" id="1.25.40.10">
    <property type="entry name" value="Tetratricopeptide repeat domain"/>
    <property type="match status" value="1"/>
</dbReference>
<proteinExistence type="predicted"/>
<sequence length="277" mass="29332">MLRIAFVVLLIVAALGFTDGRGRLAHVAYEAGSPRVAALLIGGPAWRGVAHYEAGRYPQASAAFREDEFPGRLYDLGTALAREGRLKEASEAFDDALERDPNDEDARYNLAVVEAMLAKVPTPGADAKNPANASANQNKRGGEAPSDAENEISSTGLGAAGDRDSGREANSAGPSKVLRTGRANPTNDPNKSKQASGSIGSSAGIGRTGDSNTNVAKPYEQPALRSDVVLTTTVYASRQWLETLPDDPGAYVKKLFAQQREARKERGLAAPEVTDPW</sequence>
<name>A0A4Q9GNS6_9HYPH</name>
<evidence type="ECO:0000256" key="2">
    <source>
        <dbReference type="SAM" id="MobiDB-lite"/>
    </source>
</evidence>
<evidence type="ECO:0000313" key="4">
    <source>
        <dbReference type="Proteomes" id="UP000291613"/>
    </source>
</evidence>
<feature type="compositionally biased region" description="Polar residues" evidence="2">
    <location>
        <begin position="183"/>
        <end position="194"/>
    </location>
</feature>
<dbReference type="Proteomes" id="UP000291613">
    <property type="component" value="Unassembled WGS sequence"/>
</dbReference>
<feature type="repeat" description="TPR" evidence="1">
    <location>
        <begin position="70"/>
        <end position="103"/>
    </location>
</feature>
<comment type="caution">
    <text evidence="3">The sequence shown here is derived from an EMBL/GenBank/DDBJ whole genome shotgun (WGS) entry which is preliminary data.</text>
</comment>
<feature type="compositionally biased region" description="Low complexity" evidence="2">
    <location>
        <begin position="195"/>
        <end position="205"/>
    </location>
</feature>
<dbReference type="AlphaFoldDB" id="A0A4Q9GNS6"/>
<dbReference type="Pfam" id="PF13428">
    <property type="entry name" value="TPR_14"/>
    <property type="match status" value="1"/>
</dbReference>
<dbReference type="InterPro" id="IPR019734">
    <property type="entry name" value="TPR_rpt"/>
</dbReference>
<dbReference type="InterPro" id="IPR011990">
    <property type="entry name" value="TPR-like_helical_dom_sf"/>
</dbReference>
<feature type="region of interest" description="Disordered" evidence="2">
    <location>
        <begin position="121"/>
        <end position="219"/>
    </location>
</feature>
<dbReference type="EMBL" id="SIUB01000005">
    <property type="protein sequence ID" value="TBN52620.1"/>
    <property type="molecule type" value="Genomic_DNA"/>
</dbReference>
<dbReference type="PROSITE" id="PS50005">
    <property type="entry name" value="TPR"/>
    <property type="match status" value="1"/>
</dbReference>
<organism evidence="3 4">
    <name type="scientific">Hansschlegelia quercus</name>
    <dbReference type="NCBI Taxonomy" id="2528245"/>
    <lineage>
        <taxon>Bacteria</taxon>
        <taxon>Pseudomonadati</taxon>
        <taxon>Pseudomonadota</taxon>
        <taxon>Alphaproteobacteria</taxon>
        <taxon>Hyphomicrobiales</taxon>
        <taxon>Methylopilaceae</taxon>
        <taxon>Hansschlegelia</taxon>
    </lineage>
</organism>
<evidence type="ECO:0000256" key="1">
    <source>
        <dbReference type="PROSITE-ProRule" id="PRU00339"/>
    </source>
</evidence>
<dbReference type="SUPFAM" id="SSF48452">
    <property type="entry name" value="TPR-like"/>
    <property type="match status" value="1"/>
</dbReference>
<accession>A0A4Q9GNS6</accession>
<dbReference type="SMART" id="SM00028">
    <property type="entry name" value="TPR"/>
    <property type="match status" value="1"/>
</dbReference>
<keyword evidence="1" id="KW-0802">TPR repeat</keyword>
<dbReference type="OrthoDB" id="5801125at2"/>
<gene>
    <name evidence="3" type="ORF">EYR15_11170</name>
</gene>